<dbReference type="InterPro" id="IPR000340">
    <property type="entry name" value="Dual-sp_phosphatase_cat-dom"/>
</dbReference>
<keyword evidence="9" id="KW-1185">Reference proteome</keyword>
<evidence type="ECO:0000313" key="8">
    <source>
        <dbReference type="EMBL" id="KAG0265855.1"/>
    </source>
</evidence>
<evidence type="ECO:0000259" key="6">
    <source>
        <dbReference type="PROSITE" id="PS50056"/>
    </source>
</evidence>
<dbReference type="Gene3D" id="6.10.140.1020">
    <property type="match status" value="1"/>
</dbReference>
<feature type="region of interest" description="Disordered" evidence="4">
    <location>
        <begin position="416"/>
        <end position="437"/>
    </location>
</feature>
<name>A0A9P6QCZ3_9FUNG</name>
<evidence type="ECO:0000256" key="2">
    <source>
        <dbReference type="ARBA" id="ARBA00022737"/>
    </source>
</evidence>
<feature type="domain" description="EF-hand" evidence="7">
    <location>
        <begin position="117"/>
        <end position="152"/>
    </location>
</feature>
<evidence type="ECO:0000259" key="7">
    <source>
        <dbReference type="PROSITE" id="PS50222"/>
    </source>
</evidence>
<dbReference type="AlphaFoldDB" id="A0A9P6QCZ3"/>
<dbReference type="GO" id="GO:0070372">
    <property type="term" value="P:regulation of ERK1 and ERK2 cascade"/>
    <property type="evidence" value="ECO:0007669"/>
    <property type="project" value="TreeGrafter"/>
</dbReference>
<dbReference type="PROSITE" id="PS50056">
    <property type="entry name" value="TYR_PHOSPHATASE_2"/>
    <property type="match status" value="1"/>
</dbReference>
<feature type="domain" description="Tyrosine-protein phosphatase" evidence="5">
    <location>
        <begin position="222"/>
        <end position="369"/>
    </location>
</feature>
<keyword evidence="2" id="KW-0677">Repeat</keyword>
<dbReference type="Proteomes" id="UP000807716">
    <property type="component" value="Unassembled WGS sequence"/>
</dbReference>
<evidence type="ECO:0000313" key="9">
    <source>
        <dbReference type="Proteomes" id="UP000807716"/>
    </source>
</evidence>
<keyword evidence="3" id="KW-0106">Calcium</keyword>
<dbReference type="SUPFAM" id="SSF47473">
    <property type="entry name" value="EF-hand"/>
    <property type="match status" value="1"/>
</dbReference>
<dbReference type="SUPFAM" id="SSF52799">
    <property type="entry name" value="(Phosphotyrosine protein) phosphatases II"/>
    <property type="match status" value="1"/>
</dbReference>
<proteinExistence type="inferred from homology"/>
<protein>
    <submittedName>
        <fullName evidence="8">Uncharacterized protein</fullName>
    </submittedName>
</protein>
<evidence type="ECO:0000256" key="1">
    <source>
        <dbReference type="ARBA" id="ARBA00009649"/>
    </source>
</evidence>
<dbReference type="Pfam" id="PF13499">
    <property type="entry name" value="EF-hand_7"/>
    <property type="match status" value="1"/>
</dbReference>
<dbReference type="PANTHER" id="PTHR46588:SF1">
    <property type="entry name" value="SERINE_THREONINE_TYROSINE-INTERACTING PROTEIN"/>
    <property type="match status" value="1"/>
</dbReference>
<dbReference type="PROSITE" id="PS00018">
    <property type="entry name" value="EF_HAND_1"/>
    <property type="match status" value="1"/>
</dbReference>
<dbReference type="InterPro" id="IPR020422">
    <property type="entry name" value="TYR_PHOSPHATASE_DUAL_dom"/>
</dbReference>
<dbReference type="Gene3D" id="1.10.238.10">
    <property type="entry name" value="EF-hand"/>
    <property type="match status" value="1"/>
</dbReference>
<dbReference type="PROSITE" id="PS50054">
    <property type="entry name" value="TYR_PHOSPHATASE_DUAL"/>
    <property type="match status" value="1"/>
</dbReference>
<dbReference type="CDD" id="cd00051">
    <property type="entry name" value="EFh"/>
    <property type="match status" value="1"/>
</dbReference>
<dbReference type="SMART" id="SM00195">
    <property type="entry name" value="DSPc"/>
    <property type="match status" value="1"/>
</dbReference>
<dbReference type="OrthoDB" id="2017893at2759"/>
<evidence type="ECO:0000259" key="5">
    <source>
        <dbReference type="PROSITE" id="PS50054"/>
    </source>
</evidence>
<accession>A0A9P6QCZ3</accession>
<evidence type="ECO:0000256" key="4">
    <source>
        <dbReference type="SAM" id="MobiDB-lite"/>
    </source>
</evidence>
<feature type="compositionally biased region" description="Low complexity" evidence="4">
    <location>
        <begin position="564"/>
        <end position="573"/>
    </location>
</feature>
<dbReference type="InterPro" id="IPR002048">
    <property type="entry name" value="EF_hand_dom"/>
</dbReference>
<feature type="compositionally biased region" description="Basic and acidic residues" evidence="4">
    <location>
        <begin position="426"/>
        <end position="437"/>
    </location>
</feature>
<feature type="region of interest" description="Disordered" evidence="4">
    <location>
        <begin position="375"/>
        <end position="398"/>
    </location>
</feature>
<comment type="caution">
    <text evidence="8">The sequence shown here is derived from an EMBL/GenBank/DDBJ whole genome shotgun (WGS) entry which is preliminary data.</text>
</comment>
<feature type="compositionally biased region" description="Low complexity" evidence="4">
    <location>
        <begin position="504"/>
        <end position="514"/>
    </location>
</feature>
<dbReference type="InterPro" id="IPR011992">
    <property type="entry name" value="EF-hand-dom_pair"/>
</dbReference>
<dbReference type="InterPro" id="IPR029021">
    <property type="entry name" value="Prot-tyrosine_phosphatase-like"/>
</dbReference>
<dbReference type="InterPro" id="IPR052449">
    <property type="entry name" value="STYX-Interacting_Phosphatase"/>
</dbReference>
<dbReference type="PANTHER" id="PTHR46588">
    <property type="entry name" value="SERINE/THREONINE/TYROSINE-INTERACTING PROTEIN"/>
    <property type="match status" value="1"/>
</dbReference>
<evidence type="ECO:0000256" key="3">
    <source>
        <dbReference type="ARBA" id="ARBA00022837"/>
    </source>
</evidence>
<dbReference type="FunFam" id="1.10.238.10:FF:000003">
    <property type="entry name" value="Calmodulin A"/>
    <property type="match status" value="1"/>
</dbReference>
<dbReference type="Pfam" id="PF00782">
    <property type="entry name" value="DSPc"/>
    <property type="match status" value="1"/>
</dbReference>
<feature type="domain" description="Tyrosine specific protein phosphatases" evidence="6">
    <location>
        <begin position="288"/>
        <end position="347"/>
    </location>
</feature>
<dbReference type="InterPro" id="IPR018247">
    <property type="entry name" value="EF_Hand_1_Ca_BS"/>
</dbReference>
<organism evidence="8 9">
    <name type="scientific">Actinomortierella ambigua</name>
    <dbReference type="NCBI Taxonomy" id="1343610"/>
    <lineage>
        <taxon>Eukaryota</taxon>
        <taxon>Fungi</taxon>
        <taxon>Fungi incertae sedis</taxon>
        <taxon>Mucoromycota</taxon>
        <taxon>Mortierellomycotina</taxon>
        <taxon>Mortierellomycetes</taxon>
        <taxon>Mortierellales</taxon>
        <taxon>Mortierellaceae</taxon>
        <taxon>Actinomortierella</taxon>
    </lineage>
</organism>
<dbReference type="GO" id="GO:0062026">
    <property type="term" value="P:negative regulation of SCF-dependent proteasomal ubiquitin-dependent catabolic process"/>
    <property type="evidence" value="ECO:0007669"/>
    <property type="project" value="TreeGrafter"/>
</dbReference>
<dbReference type="GO" id="GO:0005654">
    <property type="term" value="C:nucleoplasm"/>
    <property type="evidence" value="ECO:0007669"/>
    <property type="project" value="TreeGrafter"/>
</dbReference>
<feature type="domain" description="EF-hand" evidence="7">
    <location>
        <begin position="1"/>
        <end position="36"/>
    </location>
</feature>
<feature type="region of interest" description="Disordered" evidence="4">
    <location>
        <begin position="559"/>
        <end position="578"/>
    </location>
</feature>
<reference evidence="8" key="1">
    <citation type="journal article" date="2020" name="Fungal Divers.">
        <title>Resolving the Mortierellaceae phylogeny through synthesis of multi-gene phylogenetics and phylogenomics.</title>
        <authorList>
            <person name="Vandepol N."/>
            <person name="Liber J."/>
            <person name="Desiro A."/>
            <person name="Na H."/>
            <person name="Kennedy M."/>
            <person name="Barry K."/>
            <person name="Grigoriev I.V."/>
            <person name="Miller A.N."/>
            <person name="O'Donnell K."/>
            <person name="Stajich J.E."/>
            <person name="Bonito G."/>
        </authorList>
    </citation>
    <scope>NUCLEOTIDE SEQUENCE</scope>
    <source>
        <strain evidence="8">BC1065</strain>
    </source>
</reference>
<dbReference type="GO" id="GO:0140096">
    <property type="term" value="F:catalytic activity, acting on a protein"/>
    <property type="evidence" value="ECO:0007669"/>
    <property type="project" value="UniProtKB-ARBA"/>
</dbReference>
<feature type="domain" description="EF-hand" evidence="7">
    <location>
        <begin position="154"/>
        <end position="189"/>
    </location>
</feature>
<dbReference type="GO" id="GO:0005509">
    <property type="term" value="F:calcium ion binding"/>
    <property type="evidence" value="ECO:0007669"/>
    <property type="project" value="InterPro"/>
</dbReference>
<dbReference type="GO" id="GO:0005737">
    <property type="term" value="C:cytoplasm"/>
    <property type="evidence" value="ECO:0007669"/>
    <property type="project" value="TreeGrafter"/>
</dbReference>
<dbReference type="EMBL" id="JAAAJB010000106">
    <property type="protein sequence ID" value="KAG0265855.1"/>
    <property type="molecule type" value="Genomic_DNA"/>
</dbReference>
<comment type="similarity">
    <text evidence="1">Belongs to the protein-tyrosine phosphatase family. Non-receptor class subfamily.</text>
</comment>
<dbReference type="PROSITE" id="PS50222">
    <property type="entry name" value="EF_HAND_2"/>
    <property type="match status" value="3"/>
</dbReference>
<sequence>MSDIELKEAFAVFDPTNSGTIQPKAFQDALAATYPSLPEQQSVTVRRTSRDFRPHTIRSAFCDTKDEVPARKHQSRLWRAPSMGNEEFARSVKIPNHPIDYKAFVELVGPAFGRPDASDDAFTVLFKSINKDGTGNISAAELKAAVRSAGISSLTEADIDEIIHEADVSGDGRMNYEEFLKIMQRSEKRLRGEIIEQQAAEYRALIKDGALQMEWRYEQRREMQEIVPGVYLGPYAATKDLARLQEAGITHIVSLWDPAERKILKTHHSERFQYLHLDIADALTQNLITNFPLVKRFMDQALLEQHGRVLVNCMNGISRSPAFVIAYLMEVTQLEYEEVYSFVQNKRFCMNPNPGFKHQLVEYAPIFAAIQAVKQSPPEAGQRTSQRRSAPDDDDDNDMSMYLRIVANGEGLGSFSCRAKRGASPPKRDPSTADKKAEIRTLQYRIADLKSSIRNAKLAKKYQESEAGSLDALIDKWRRASQEAAQHLVEQMADYDHENDYYSSSWTTSTVTSSGQGGGSDSGGWWQQEAQHQRERSSLFGSAGGASETYGSVSLALARDNSDDSQQASSSSVVDKEPKTAATAAAVAAAVSAVATEEVKSSNGGGSEDEIAYQKSQRSRAKFRAKLDMLCERMEYQDTVEDLPSVEEAIRHPEYSDGDGDDEGRHGLSRRLPKMQRLLLGLKIDPDLLGYNAVLDEFTEGATQG</sequence>
<gene>
    <name evidence="8" type="ORF">DFQ27_000306</name>
</gene>
<dbReference type="GO" id="GO:1990444">
    <property type="term" value="F:F-box domain binding"/>
    <property type="evidence" value="ECO:0007669"/>
    <property type="project" value="TreeGrafter"/>
</dbReference>
<dbReference type="InterPro" id="IPR000387">
    <property type="entry name" value="Tyr_Pase_dom"/>
</dbReference>
<feature type="region of interest" description="Disordered" evidence="4">
    <location>
        <begin position="504"/>
        <end position="545"/>
    </location>
</feature>
<dbReference type="Gene3D" id="3.90.190.10">
    <property type="entry name" value="Protein tyrosine phosphatase superfamily"/>
    <property type="match status" value="1"/>
</dbReference>
<dbReference type="SMART" id="SM00054">
    <property type="entry name" value="EFh"/>
    <property type="match status" value="3"/>
</dbReference>